<protein>
    <submittedName>
        <fullName evidence="1">Uncharacterized protein</fullName>
    </submittedName>
</protein>
<proteinExistence type="predicted"/>
<comment type="caution">
    <text evidence="1">The sequence shown here is derived from an EMBL/GenBank/DDBJ whole genome shotgun (WGS) entry which is preliminary data.</text>
</comment>
<evidence type="ECO:0000313" key="1">
    <source>
        <dbReference type="EMBL" id="MDP9974852.1"/>
    </source>
</evidence>
<gene>
    <name evidence="1" type="ORF">J2W39_006136</name>
</gene>
<evidence type="ECO:0000313" key="2">
    <source>
        <dbReference type="Proteomes" id="UP001224845"/>
    </source>
</evidence>
<dbReference type="Proteomes" id="UP001224845">
    <property type="component" value="Unassembled WGS sequence"/>
</dbReference>
<accession>A0AAW8EQA8</accession>
<name>A0AAW8EQA8_VARPD</name>
<dbReference type="EMBL" id="JAUSRV010000020">
    <property type="protein sequence ID" value="MDP9974852.1"/>
    <property type="molecule type" value="Genomic_DNA"/>
</dbReference>
<sequence>MIQQVDQFGRRHHQIGMIRAMQPGFELGGLRVFHRHGLTRGVLEGSHKIVHDRLHRGQAQHGQFAGAG</sequence>
<dbReference type="AlphaFoldDB" id="A0AAW8EQA8"/>
<organism evidence="1 2">
    <name type="scientific">Variovorax paradoxus</name>
    <dbReference type="NCBI Taxonomy" id="34073"/>
    <lineage>
        <taxon>Bacteria</taxon>
        <taxon>Pseudomonadati</taxon>
        <taxon>Pseudomonadota</taxon>
        <taxon>Betaproteobacteria</taxon>
        <taxon>Burkholderiales</taxon>
        <taxon>Comamonadaceae</taxon>
        <taxon>Variovorax</taxon>
    </lineage>
</organism>
<reference evidence="1" key="1">
    <citation type="submission" date="2023-07" db="EMBL/GenBank/DDBJ databases">
        <title>Sorghum-associated microbial communities from plants grown in Nebraska, USA.</title>
        <authorList>
            <person name="Schachtman D."/>
        </authorList>
    </citation>
    <scope>NUCLEOTIDE SEQUENCE</scope>
    <source>
        <strain evidence="1">DS3315</strain>
    </source>
</reference>